<dbReference type="Pfam" id="PF00528">
    <property type="entry name" value="BPD_transp_1"/>
    <property type="match status" value="1"/>
</dbReference>
<evidence type="ECO:0000259" key="13">
    <source>
        <dbReference type="PROSITE" id="PS50928"/>
    </source>
</evidence>
<evidence type="ECO:0000313" key="15">
    <source>
        <dbReference type="Proteomes" id="UP000663570"/>
    </source>
</evidence>
<evidence type="ECO:0000256" key="3">
    <source>
        <dbReference type="ARBA" id="ARBA00009047"/>
    </source>
</evidence>
<evidence type="ECO:0000256" key="12">
    <source>
        <dbReference type="RuleBase" id="RU367050"/>
    </source>
</evidence>
<dbReference type="EMBL" id="CP071060">
    <property type="protein sequence ID" value="QSI76717.1"/>
    <property type="molecule type" value="Genomic_DNA"/>
</dbReference>
<name>A0ABX7M4Q3_9RHOO</name>
<feature type="transmembrane region" description="Helical" evidence="11">
    <location>
        <begin position="84"/>
        <end position="104"/>
    </location>
</feature>
<dbReference type="Gene3D" id="1.20.58.370">
    <property type="entry name" value="MalF N-terminal region-like"/>
    <property type="match status" value="1"/>
</dbReference>
<feature type="transmembrane region" description="Helical" evidence="11">
    <location>
        <begin position="57"/>
        <end position="77"/>
    </location>
</feature>
<comment type="subunit">
    <text evidence="12">The complex is composed of two ATP-binding proteins (MalK), two transmembrane proteins (MalG and MalF) and a solute-binding protein (MalE).</text>
</comment>
<dbReference type="PROSITE" id="PS50928">
    <property type="entry name" value="ABC_TM1"/>
    <property type="match status" value="1"/>
</dbReference>
<evidence type="ECO:0000256" key="4">
    <source>
        <dbReference type="ARBA" id="ARBA00022448"/>
    </source>
</evidence>
<dbReference type="InterPro" id="IPR035906">
    <property type="entry name" value="MetI-like_sf"/>
</dbReference>
<organism evidence="14 15">
    <name type="scientific">Niveibacterium microcysteis</name>
    <dbReference type="NCBI Taxonomy" id="2811415"/>
    <lineage>
        <taxon>Bacteria</taxon>
        <taxon>Pseudomonadati</taxon>
        <taxon>Pseudomonadota</taxon>
        <taxon>Betaproteobacteria</taxon>
        <taxon>Rhodocyclales</taxon>
        <taxon>Rhodocyclaceae</taxon>
        <taxon>Niveibacterium</taxon>
    </lineage>
</organism>
<keyword evidence="9 11" id="KW-1133">Transmembrane helix</keyword>
<proteinExistence type="inferred from homology"/>
<evidence type="ECO:0000256" key="2">
    <source>
        <dbReference type="ARBA" id="ARBA00004429"/>
    </source>
</evidence>
<keyword evidence="4 11" id="KW-0813">Transport</keyword>
<gene>
    <name evidence="14" type="primary">malF</name>
    <name evidence="14" type="ORF">JY500_20010</name>
</gene>
<dbReference type="SUPFAM" id="SSF161098">
    <property type="entry name" value="MetI-like"/>
    <property type="match status" value="1"/>
</dbReference>
<dbReference type="CDD" id="cd06261">
    <property type="entry name" value="TM_PBP2"/>
    <property type="match status" value="1"/>
</dbReference>
<feature type="transmembrane region" description="Helical" evidence="11">
    <location>
        <begin position="439"/>
        <end position="460"/>
    </location>
</feature>
<evidence type="ECO:0000256" key="5">
    <source>
        <dbReference type="ARBA" id="ARBA00022475"/>
    </source>
</evidence>
<feature type="transmembrane region" description="Helical" evidence="11">
    <location>
        <begin position="495"/>
        <end position="517"/>
    </location>
</feature>
<dbReference type="InterPro" id="IPR000515">
    <property type="entry name" value="MetI-like"/>
</dbReference>
<dbReference type="Proteomes" id="UP000663570">
    <property type="component" value="Chromosome"/>
</dbReference>
<dbReference type="PANTHER" id="PTHR47314">
    <property type="entry name" value="MALTOSE/MALTODEXTRIN TRANSPORT SYSTEM PERMEASE PROTEIN MALF"/>
    <property type="match status" value="1"/>
</dbReference>
<dbReference type="Pfam" id="PF14785">
    <property type="entry name" value="MalF_P2"/>
    <property type="match status" value="1"/>
</dbReference>
<keyword evidence="8 11" id="KW-0812">Transmembrane</keyword>
<dbReference type="NCBIfam" id="NF008232">
    <property type="entry name" value="PRK10999.1"/>
    <property type="match status" value="1"/>
</dbReference>
<keyword evidence="5" id="KW-1003">Cell membrane</keyword>
<dbReference type="Gene3D" id="1.10.3720.10">
    <property type="entry name" value="MetI-like"/>
    <property type="match status" value="1"/>
</dbReference>
<protein>
    <recommendedName>
        <fullName evidence="12">Maltose/maltodextrin transport system permease protein</fullName>
    </recommendedName>
</protein>
<dbReference type="Gene3D" id="3.10.650.10">
    <property type="entry name" value="MalF N-terminal region-like"/>
    <property type="match status" value="1"/>
</dbReference>
<evidence type="ECO:0000256" key="6">
    <source>
        <dbReference type="ARBA" id="ARBA00022519"/>
    </source>
</evidence>
<sequence>MNNASQAVLTAAPAPRTRVRHSRWRAHAALWGPRAIGIAALLVGLAVVLKLYVSGQWLFGVVVLVTVCAGCFVYLQARSSAWRFLFPGLLAALLFVLLPIGYTVSLSTSNYSSQNLLTFSRATEYLLTTRYMPEGAQRYAFALLPDGKRYRARLESEAGEVFLSEAFTPGKAGKPLAMKRVVDAPLDAQADTATLVRSVAVLKALVLQLPDGSAAQMSSLRSFDTSKPLYIRRADGALINQQDHTVLRPNHVSGYYETAGGEKVAPGFTVSVGAAQFMKLLADEGMSEPFLKVFGWTLAYSALTVLLSFAAGLAIATVLSWQELRWRETYKLLFYLPSAVPMMIAVLIVKMMFFTNTGEVNAVLDAVFGIRPEWFQSPMLARTMVVIVSVWLYFPYMMMLCLGLIRAIPAELYEASALAGAGPLTNFTHITLPLIARPILPVLVASFASTFNNAGLISYLTGGDPSYLDTRDPIGMTDLLASAAFRMAFTGGSNFGLAAAISVLLFLIVALLALASLRLTRNTGRID</sequence>
<evidence type="ECO:0000256" key="1">
    <source>
        <dbReference type="ARBA" id="ARBA00002264"/>
    </source>
</evidence>
<keyword evidence="6 12" id="KW-0997">Cell inner membrane</keyword>
<comment type="similarity">
    <text evidence="3 12">Belongs to the binding-protein-dependent transport system permease family. MalFG subfamily.</text>
</comment>
<dbReference type="Gene3D" id="2.40.430.10">
    <property type="entry name" value="D-maltodextrin-binding protein, MBP"/>
    <property type="match status" value="1"/>
</dbReference>
<keyword evidence="15" id="KW-1185">Reference proteome</keyword>
<dbReference type="InterPro" id="IPR047103">
    <property type="entry name" value="MalF_P2_sf"/>
</dbReference>
<feature type="transmembrane region" description="Helical" evidence="11">
    <location>
        <begin position="28"/>
        <end position="51"/>
    </location>
</feature>
<evidence type="ECO:0000256" key="10">
    <source>
        <dbReference type="ARBA" id="ARBA00023136"/>
    </source>
</evidence>
<feature type="transmembrane region" description="Helical" evidence="11">
    <location>
        <begin position="332"/>
        <end position="354"/>
    </location>
</feature>
<feature type="transmembrane region" description="Helical" evidence="11">
    <location>
        <begin position="374"/>
        <end position="394"/>
    </location>
</feature>
<dbReference type="RefSeq" id="WP_206254342.1">
    <property type="nucleotide sequence ID" value="NZ_CP071060.1"/>
</dbReference>
<keyword evidence="10 11" id="KW-0472">Membrane</keyword>
<reference evidence="14 15" key="1">
    <citation type="submission" date="2021-02" db="EMBL/GenBank/DDBJ databases">
        <title>Niveibacterium changnyeongensis HC41.</title>
        <authorList>
            <person name="Kang M."/>
        </authorList>
    </citation>
    <scope>NUCLEOTIDE SEQUENCE [LARGE SCALE GENOMIC DNA]</scope>
    <source>
        <strain evidence="14 15">HC41</strain>
    </source>
</reference>
<evidence type="ECO:0000313" key="14">
    <source>
        <dbReference type="EMBL" id="QSI76717.1"/>
    </source>
</evidence>
<accession>A0ABX7M4Q3</accession>
<comment type="subcellular location">
    <subcellularLocation>
        <location evidence="2 12">Cell inner membrane</location>
        <topology evidence="2 12">Multi-pass membrane protein</topology>
    </subcellularLocation>
    <subcellularLocation>
        <location evidence="11">Cell membrane</location>
        <topology evidence="11">Multi-pass membrane protein</topology>
    </subcellularLocation>
</comment>
<feature type="domain" description="ABC transmembrane type-1" evidence="13">
    <location>
        <begin position="294"/>
        <end position="516"/>
    </location>
</feature>
<evidence type="ECO:0000256" key="9">
    <source>
        <dbReference type="ARBA" id="ARBA00022989"/>
    </source>
</evidence>
<evidence type="ECO:0000256" key="8">
    <source>
        <dbReference type="ARBA" id="ARBA00022692"/>
    </source>
</evidence>
<dbReference type="SUPFAM" id="SSF160964">
    <property type="entry name" value="MalF N-terminal region-like"/>
    <property type="match status" value="1"/>
</dbReference>
<keyword evidence="7 12" id="KW-0762">Sugar transport</keyword>
<dbReference type="InterPro" id="IPR035277">
    <property type="entry name" value="MalF_N"/>
</dbReference>
<evidence type="ECO:0000256" key="7">
    <source>
        <dbReference type="ARBA" id="ARBA00022597"/>
    </source>
</evidence>
<comment type="function">
    <text evidence="1 12">Part of the ABC transporter complex MalEFGK involved in maltose/maltodextrin import. Probably responsible for the translocation of the substrate across the membrane.</text>
</comment>
<dbReference type="PANTHER" id="PTHR47314:SF1">
    <property type="entry name" value="MALTOSE_MALTODEXTRIN TRANSPORT SYSTEM PERMEASE PROTEIN MALF"/>
    <property type="match status" value="1"/>
</dbReference>
<evidence type="ECO:0000256" key="11">
    <source>
        <dbReference type="RuleBase" id="RU363032"/>
    </source>
</evidence>
<dbReference type="InterPro" id="IPR029345">
    <property type="entry name" value="MalF_P2"/>
</dbReference>
<feature type="transmembrane region" description="Helical" evidence="11">
    <location>
        <begin position="293"/>
        <end position="320"/>
    </location>
</feature>